<comment type="caution">
    <text evidence="2">The sequence shown here is derived from an EMBL/GenBank/DDBJ whole genome shotgun (WGS) entry which is preliminary data.</text>
</comment>
<keyword evidence="1" id="KW-0812">Transmembrane</keyword>
<protein>
    <submittedName>
        <fullName evidence="2">Uncharacterized protein</fullName>
    </submittedName>
</protein>
<evidence type="ECO:0000313" key="3">
    <source>
        <dbReference type="Proteomes" id="UP001476247"/>
    </source>
</evidence>
<dbReference type="EMBL" id="BAABUJ010000011">
    <property type="protein sequence ID" value="GAA5799000.1"/>
    <property type="molecule type" value="Genomic_DNA"/>
</dbReference>
<dbReference type="Proteomes" id="UP001476247">
    <property type="component" value="Unassembled WGS sequence"/>
</dbReference>
<name>A0ABP9XX87_9FUNG</name>
<gene>
    <name evidence="2" type="ORF">HPULCUR_004409</name>
</gene>
<accession>A0ABP9XX87</accession>
<feature type="transmembrane region" description="Helical" evidence="1">
    <location>
        <begin position="57"/>
        <end position="82"/>
    </location>
</feature>
<sequence length="121" mass="13693">MNSPSTSSPNKQEKADGGIMIKETSTPFLIIEAKKPDVGEKLALNLKTAWKEKNYEIPLFGVHVAVPAFLFGSILEAVWIHYWRFVFDEIPFIPNQVVCTAIKIYHQYTDQTNLDSPTLIP</sequence>
<keyword evidence="3" id="KW-1185">Reference proteome</keyword>
<organism evidence="2 3">
    <name type="scientific">Helicostylum pulchrum</name>
    <dbReference type="NCBI Taxonomy" id="562976"/>
    <lineage>
        <taxon>Eukaryota</taxon>
        <taxon>Fungi</taxon>
        <taxon>Fungi incertae sedis</taxon>
        <taxon>Mucoromycota</taxon>
        <taxon>Mucoromycotina</taxon>
        <taxon>Mucoromycetes</taxon>
        <taxon>Mucorales</taxon>
        <taxon>Mucorineae</taxon>
        <taxon>Mucoraceae</taxon>
        <taxon>Helicostylum</taxon>
    </lineage>
</organism>
<evidence type="ECO:0000313" key="2">
    <source>
        <dbReference type="EMBL" id="GAA5799000.1"/>
    </source>
</evidence>
<reference evidence="2 3" key="1">
    <citation type="submission" date="2024-04" db="EMBL/GenBank/DDBJ databases">
        <title>genome sequences of Mucor flavus KT1a and Helicostylum pulchrum KT1b strains isolation_sourced from the surface of a dry-aged beef.</title>
        <authorList>
            <person name="Toyotome T."/>
            <person name="Hosono M."/>
            <person name="Torimaru M."/>
            <person name="Fukuda K."/>
            <person name="Mikami N."/>
        </authorList>
    </citation>
    <scope>NUCLEOTIDE SEQUENCE [LARGE SCALE GENOMIC DNA]</scope>
    <source>
        <strain evidence="2 3">KT1b</strain>
    </source>
</reference>
<evidence type="ECO:0000256" key="1">
    <source>
        <dbReference type="SAM" id="Phobius"/>
    </source>
</evidence>
<proteinExistence type="predicted"/>
<keyword evidence="1" id="KW-0472">Membrane</keyword>
<keyword evidence="1" id="KW-1133">Transmembrane helix</keyword>